<protein>
    <recommendedName>
        <fullName evidence="3">Lipoprotein</fullName>
    </recommendedName>
</protein>
<organism evidence="1 2">
    <name type="scientific">Spirosoma arboris</name>
    <dbReference type="NCBI Taxonomy" id="2682092"/>
    <lineage>
        <taxon>Bacteria</taxon>
        <taxon>Pseudomonadati</taxon>
        <taxon>Bacteroidota</taxon>
        <taxon>Cytophagia</taxon>
        <taxon>Cytophagales</taxon>
        <taxon>Cytophagaceae</taxon>
        <taxon>Spirosoma</taxon>
    </lineage>
</organism>
<keyword evidence="2" id="KW-1185">Reference proteome</keyword>
<name>A0A7K1SQG1_9BACT</name>
<dbReference type="AlphaFoldDB" id="A0A7K1SQG1"/>
<reference evidence="1 2" key="1">
    <citation type="submission" date="2019-12" db="EMBL/GenBank/DDBJ databases">
        <title>Spirosoma sp. HMF4905 genome sequencing and assembly.</title>
        <authorList>
            <person name="Kang H."/>
            <person name="Cha I."/>
            <person name="Kim H."/>
            <person name="Joh K."/>
        </authorList>
    </citation>
    <scope>NUCLEOTIDE SEQUENCE [LARGE SCALE GENOMIC DNA]</scope>
    <source>
        <strain evidence="1 2">HMF4905</strain>
    </source>
</reference>
<evidence type="ECO:0000313" key="2">
    <source>
        <dbReference type="Proteomes" id="UP000436006"/>
    </source>
</evidence>
<dbReference type="RefSeq" id="WP_157590779.1">
    <property type="nucleotide sequence ID" value="NZ_WPIN01000029.1"/>
</dbReference>
<dbReference type="PROSITE" id="PS51257">
    <property type="entry name" value="PROKAR_LIPOPROTEIN"/>
    <property type="match status" value="1"/>
</dbReference>
<sequence length="81" mass="8624">MDYTKNTHSAILAATLLFLLSACSPKDPMIPNGTSTSTAGSARTSGYIVANFLTVDQYDSDNDTPICKNGFQVPVSQSRCC</sequence>
<dbReference type="EMBL" id="WPIN01000029">
    <property type="protein sequence ID" value="MVM35980.1"/>
    <property type="molecule type" value="Genomic_DNA"/>
</dbReference>
<gene>
    <name evidence="1" type="ORF">GO755_38560</name>
</gene>
<evidence type="ECO:0008006" key="3">
    <source>
        <dbReference type="Google" id="ProtNLM"/>
    </source>
</evidence>
<comment type="caution">
    <text evidence="1">The sequence shown here is derived from an EMBL/GenBank/DDBJ whole genome shotgun (WGS) entry which is preliminary data.</text>
</comment>
<proteinExistence type="predicted"/>
<accession>A0A7K1SQG1</accession>
<evidence type="ECO:0000313" key="1">
    <source>
        <dbReference type="EMBL" id="MVM35980.1"/>
    </source>
</evidence>
<dbReference type="Proteomes" id="UP000436006">
    <property type="component" value="Unassembled WGS sequence"/>
</dbReference>